<dbReference type="EMBL" id="JACYTQ010000008">
    <property type="protein sequence ID" value="MBD8490782.1"/>
    <property type="molecule type" value="Genomic_DNA"/>
</dbReference>
<dbReference type="InterPro" id="IPR000917">
    <property type="entry name" value="Sulfatase_N"/>
</dbReference>
<comment type="caution">
    <text evidence="8">The sequence shown here is derived from an EMBL/GenBank/DDBJ whole genome shotgun (WGS) entry which is preliminary data.</text>
</comment>
<evidence type="ECO:0000256" key="1">
    <source>
        <dbReference type="ARBA" id="ARBA00001913"/>
    </source>
</evidence>
<keyword evidence="4" id="KW-0732">Signal</keyword>
<evidence type="ECO:0000256" key="6">
    <source>
        <dbReference type="ARBA" id="ARBA00022837"/>
    </source>
</evidence>
<dbReference type="PANTHER" id="PTHR42693">
    <property type="entry name" value="ARYLSULFATASE FAMILY MEMBER"/>
    <property type="match status" value="1"/>
</dbReference>
<evidence type="ECO:0000313" key="8">
    <source>
        <dbReference type="EMBL" id="MBD8490782.1"/>
    </source>
</evidence>
<comment type="similarity">
    <text evidence="2">Belongs to the sulfatase family.</text>
</comment>
<dbReference type="CDD" id="cd16144">
    <property type="entry name" value="ARS_like"/>
    <property type="match status" value="1"/>
</dbReference>
<proteinExistence type="inferred from homology"/>
<evidence type="ECO:0000256" key="5">
    <source>
        <dbReference type="ARBA" id="ARBA00022801"/>
    </source>
</evidence>
<name>A0ABR9APT3_9BACT</name>
<comment type="cofactor">
    <cofactor evidence="1">
        <name>Ca(2+)</name>
        <dbReference type="ChEBI" id="CHEBI:29108"/>
    </cofactor>
</comment>
<evidence type="ECO:0000256" key="3">
    <source>
        <dbReference type="ARBA" id="ARBA00022723"/>
    </source>
</evidence>
<protein>
    <submittedName>
        <fullName evidence="8">Sulfatase</fullName>
    </submittedName>
</protein>
<keyword evidence="5" id="KW-0378">Hydrolase</keyword>
<gene>
    <name evidence="8" type="ORF">IFO69_18670</name>
</gene>
<dbReference type="Gene3D" id="3.40.720.10">
    <property type="entry name" value="Alkaline Phosphatase, subunit A"/>
    <property type="match status" value="1"/>
</dbReference>
<keyword evidence="6" id="KW-0106">Calcium</keyword>
<sequence>MLAPSKPNVILINVDDLGWRDLGFMGSDYYETPNLDKLSQDGIVFTNAYAGASNCAPSRANMISGKYGPRHGVYTVSPSDRGNSKTRQLIPTKNNDTLADSLFTLGEMFHANGYTTGTFGKWHVSDDPTLMGFDVNVGGNHKGNPGKGGYFSPYNVEHLEDGPEGEYLTDRLTDEAIRFVKTNQEKPFFLYLPFYTVHSPLMGKPALVEKYQSKEGLGGQDNAVYAAMVASMDENVGRLLKAVADLGLEENTIILFTSDNGGIRKTSNQYPLRAGKGSYYEGGIRVPMVIKYPNKIKAGQKVDQPVMQMDFFPTLQSIIGAEKTNPNLDGQDLSPLLFDGKSLAERDLFWHFPIYLEAYSPKDDQAKDPLFRTRPGSVIRSGKWKLHEYFEDGGLELYNLEEDLTEQHNVAEQFPEVTTALFTKLQEWRKATGAPLPTERNPAYDALFEKNQQAKVMQ</sequence>
<evidence type="ECO:0000256" key="2">
    <source>
        <dbReference type="ARBA" id="ARBA00008779"/>
    </source>
</evidence>
<dbReference type="InterPro" id="IPR017850">
    <property type="entry name" value="Alkaline_phosphatase_core_sf"/>
</dbReference>
<dbReference type="InterPro" id="IPR050738">
    <property type="entry name" value="Sulfatase"/>
</dbReference>
<organism evidence="8 9">
    <name type="scientific">Echinicola arenosa</name>
    <dbReference type="NCBI Taxonomy" id="2774144"/>
    <lineage>
        <taxon>Bacteria</taxon>
        <taxon>Pseudomonadati</taxon>
        <taxon>Bacteroidota</taxon>
        <taxon>Cytophagia</taxon>
        <taxon>Cytophagales</taxon>
        <taxon>Cyclobacteriaceae</taxon>
        <taxon>Echinicola</taxon>
    </lineage>
</organism>
<dbReference type="Proteomes" id="UP000647133">
    <property type="component" value="Unassembled WGS sequence"/>
</dbReference>
<dbReference type="SUPFAM" id="SSF53649">
    <property type="entry name" value="Alkaline phosphatase-like"/>
    <property type="match status" value="1"/>
</dbReference>
<evidence type="ECO:0000256" key="4">
    <source>
        <dbReference type="ARBA" id="ARBA00022729"/>
    </source>
</evidence>
<accession>A0ABR9APT3</accession>
<dbReference type="Pfam" id="PF00884">
    <property type="entry name" value="Sulfatase"/>
    <property type="match status" value="1"/>
</dbReference>
<dbReference type="Gene3D" id="3.30.1120.10">
    <property type="match status" value="1"/>
</dbReference>
<reference evidence="8 9" key="1">
    <citation type="submission" date="2020-09" db="EMBL/GenBank/DDBJ databases">
        <title>Echinicola sp. CAU 1574 isolated from sand of Sido Beach.</title>
        <authorList>
            <person name="Kim W."/>
        </authorList>
    </citation>
    <scope>NUCLEOTIDE SEQUENCE [LARGE SCALE GENOMIC DNA]</scope>
    <source>
        <strain evidence="8 9">CAU 1574</strain>
    </source>
</reference>
<feature type="domain" description="Sulfatase N-terminal" evidence="7">
    <location>
        <begin position="7"/>
        <end position="319"/>
    </location>
</feature>
<keyword evidence="9" id="KW-1185">Reference proteome</keyword>
<evidence type="ECO:0000313" key="9">
    <source>
        <dbReference type="Proteomes" id="UP000647133"/>
    </source>
</evidence>
<dbReference type="PANTHER" id="PTHR42693:SF42">
    <property type="entry name" value="ARYLSULFATASE G"/>
    <property type="match status" value="1"/>
</dbReference>
<keyword evidence="3" id="KW-0479">Metal-binding</keyword>
<evidence type="ECO:0000259" key="7">
    <source>
        <dbReference type="Pfam" id="PF00884"/>
    </source>
</evidence>